<gene>
    <name evidence="2" type="ORF">GA0070604_3487</name>
</gene>
<organism evidence="2 3">
    <name type="scientific">Micromonospora eburnea</name>
    <dbReference type="NCBI Taxonomy" id="227316"/>
    <lineage>
        <taxon>Bacteria</taxon>
        <taxon>Bacillati</taxon>
        <taxon>Actinomycetota</taxon>
        <taxon>Actinomycetes</taxon>
        <taxon>Micromonosporales</taxon>
        <taxon>Micromonosporaceae</taxon>
        <taxon>Micromonospora</taxon>
    </lineage>
</organism>
<dbReference type="InterPro" id="IPR049747">
    <property type="entry name" value="SCO2522-like"/>
</dbReference>
<dbReference type="AlphaFoldDB" id="A0A1C6US15"/>
<evidence type="ECO:0000313" key="3">
    <source>
        <dbReference type="Proteomes" id="UP000199696"/>
    </source>
</evidence>
<dbReference type="EMBL" id="FMHY01000002">
    <property type="protein sequence ID" value="SCL56798.1"/>
    <property type="molecule type" value="Genomic_DNA"/>
</dbReference>
<name>A0A1C6US15_9ACTN</name>
<dbReference type="RefSeq" id="WP_279615690.1">
    <property type="nucleotide sequence ID" value="NZ_FMHY01000002.1"/>
</dbReference>
<sequence length="327" mass="36383">MGDRVITVDVRFQEAAAVRRTESVPYSHLSVELGHVYAEDFGDGGRELRRKFERIADWAQAIPALARRGLRPQRQPRVSTCFLVDDYFHRFGSPREVIPQVQEAAAEHGLVLDYVARESTFARHDDVELAQLVVDTLVVEPPRHTNGSRPPLNESGWLSNGKRTPGHVDAPAMTMPLPWSAPVQSGDPRHSIFVDVELWSDEPNGRVWACALLASVWQMTRLGVLRHRGETVAQPYRLPPGEPLPAEWDELPAIVQLNPLATPFCAYRTVTLMDTRYLPVELAVRTILGQVAVPPAVAGQVAKRASAEGLELPSELVDRLSYVFIGE</sequence>
<proteinExistence type="predicted"/>
<protein>
    <submittedName>
        <fullName evidence="2">Uncharacterized protein</fullName>
    </submittedName>
</protein>
<evidence type="ECO:0000256" key="1">
    <source>
        <dbReference type="SAM" id="MobiDB-lite"/>
    </source>
</evidence>
<feature type="region of interest" description="Disordered" evidence="1">
    <location>
        <begin position="141"/>
        <end position="160"/>
    </location>
</feature>
<accession>A0A1C6US15</accession>
<dbReference type="NCBIfam" id="NF040566">
    <property type="entry name" value="SCO2522_fam"/>
    <property type="match status" value="1"/>
</dbReference>
<keyword evidence="3" id="KW-1185">Reference proteome</keyword>
<evidence type="ECO:0000313" key="2">
    <source>
        <dbReference type="EMBL" id="SCL56798.1"/>
    </source>
</evidence>
<reference evidence="3" key="1">
    <citation type="submission" date="2016-06" db="EMBL/GenBank/DDBJ databases">
        <authorList>
            <person name="Varghese N."/>
            <person name="Submissions Spin"/>
        </authorList>
    </citation>
    <scope>NUCLEOTIDE SEQUENCE [LARGE SCALE GENOMIC DNA]</scope>
    <source>
        <strain evidence="3">DSM 44814</strain>
    </source>
</reference>
<dbReference type="Proteomes" id="UP000199696">
    <property type="component" value="Unassembled WGS sequence"/>
</dbReference>